<dbReference type="SUPFAM" id="SSF56112">
    <property type="entry name" value="Protein kinase-like (PK-like)"/>
    <property type="match status" value="1"/>
</dbReference>
<organism evidence="2 3">
    <name type="scientific">Tanacetum coccineum</name>
    <dbReference type="NCBI Taxonomy" id="301880"/>
    <lineage>
        <taxon>Eukaryota</taxon>
        <taxon>Viridiplantae</taxon>
        <taxon>Streptophyta</taxon>
        <taxon>Embryophyta</taxon>
        <taxon>Tracheophyta</taxon>
        <taxon>Spermatophyta</taxon>
        <taxon>Magnoliopsida</taxon>
        <taxon>eudicotyledons</taxon>
        <taxon>Gunneridae</taxon>
        <taxon>Pentapetalae</taxon>
        <taxon>asterids</taxon>
        <taxon>campanulids</taxon>
        <taxon>Asterales</taxon>
        <taxon>Asteraceae</taxon>
        <taxon>Asteroideae</taxon>
        <taxon>Anthemideae</taxon>
        <taxon>Anthemidinae</taxon>
        <taxon>Tanacetum</taxon>
    </lineage>
</organism>
<sequence length="349" mass="40079">MSDFDHLRISLSDINLATSYFSPESVISVGRYEKVYKAEMHTYNKKYSVSLKRFDQSISSEWFVETIKNFSRFLHPNINSLLGFCDEGDEKILFFEHPEYGSLQNYVDNTRLTWTARLKVCIDVSYGIHYLHSFSDLEQRVTHSIIKSSSILLDSNLMAKIDAEYSNIDVPFEAESDYSDPSRDEIMVSDIYSFGIILFEVLCGRLAFDAEYDTNSQDLIQLAKKNYKDGKLEEIIDPFLRNQMATESLSTFSEIAYQCCNDDPKQRPTMDYIKMQLVESLKVQWAFEQNSSAAFGIVTRDSVGLLRYVIGNRCCAVSPLHAEIIALSLIIFRHIPPWSLAALVEDIRI</sequence>
<dbReference type="EMBL" id="BQNB010014474">
    <property type="protein sequence ID" value="GJT28615.1"/>
    <property type="molecule type" value="Genomic_DNA"/>
</dbReference>
<dbReference type="Gene3D" id="1.10.510.10">
    <property type="entry name" value="Transferase(Phosphotransferase) domain 1"/>
    <property type="match status" value="2"/>
</dbReference>
<dbReference type="InterPro" id="IPR011009">
    <property type="entry name" value="Kinase-like_dom_sf"/>
</dbReference>
<accession>A0ABQ5CPI8</accession>
<keyword evidence="3" id="KW-1185">Reference proteome</keyword>
<dbReference type="PROSITE" id="PS50011">
    <property type="entry name" value="PROTEIN_KINASE_DOM"/>
    <property type="match status" value="1"/>
</dbReference>
<evidence type="ECO:0000259" key="1">
    <source>
        <dbReference type="PROSITE" id="PS50011"/>
    </source>
</evidence>
<dbReference type="PANTHER" id="PTHR27003">
    <property type="entry name" value="OS07G0166700 PROTEIN"/>
    <property type="match status" value="1"/>
</dbReference>
<dbReference type="Gene3D" id="3.30.200.20">
    <property type="entry name" value="Phosphorylase Kinase, domain 1"/>
    <property type="match status" value="1"/>
</dbReference>
<dbReference type="InterPro" id="IPR045272">
    <property type="entry name" value="ANXUR1/2-like"/>
</dbReference>
<proteinExistence type="predicted"/>
<reference evidence="2" key="1">
    <citation type="journal article" date="2022" name="Int. J. Mol. Sci.">
        <title>Draft Genome of Tanacetum Coccineum: Genomic Comparison of Closely Related Tanacetum-Family Plants.</title>
        <authorList>
            <person name="Yamashiro T."/>
            <person name="Shiraishi A."/>
            <person name="Nakayama K."/>
            <person name="Satake H."/>
        </authorList>
    </citation>
    <scope>NUCLEOTIDE SEQUENCE</scope>
</reference>
<dbReference type="Proteomes" id="UP001151760">
    <property type="component" value="Unassembled WGS sequence"/>
</dbReference>
<gene>
    <name evidence="2" type="ORF">Tco_0908890</name>
</gene>
<evidence type="ECO:0000313" key="2">
    <source>
        <dbReference type="EMBL" id="GJT28615.1"/>
    </source>
</evidence>
<dbReference type="Pfam" id="PF07714">
    <property type="entry name" value="PK_Tyr_Ser-Thr"/>
    <property type="match status" value="2"/>
</dbReference>
<evidence type="ECO:0000313" key="3">
    <source>
        <dbReference type="Proteomes" id="UP001151760"/>
    </source>
</evidence>
<name>A0ABQ5CPI8_9ASTR</name>
<dbReference type="PANTHER" id="PTHR27003:SF475">
    <property type="entry name" value="PROTEIN KINASE DOMAIN-CONTAINING PROTEIN"/>
    <property type="match status" value="1"/>
</dbReference>
<comment type="caution">
    <text evidence="2">The sequence shown here is derived from an EMBL/GenBank/DDBJ whole genome shotgun (WGS) entry which is preliminary data.</text>
</comment>
<reference evidence="2" key="2">
    <citation type="submission" date="2022-01" db="EMBL/GenBank/DDBJ databases">
        <authorList>
            <person name="Yamashiro T."/>
            <person name="Shiraishi A."/>
            <person name="Satake H."/>
            <person name="Nakayama K."/>
        </authorList>
    </citation>
    <scope>NUCLEOTIDE SEQUENCE</scope>
</reference>
<dbReference type="InterPro" id="IPR000719">
    <property type="entry name" value="Prot_kinase_dom"/>
</dbReference>
<feature type="domain" description="Protein kinase" evidence="1">
    <location>
        <begin position="21"/>
        <end position="278"/>
    </location>
</feature>
<protein>
    <submittedName>
        <fullName evidence="2">Phloem protein 2-like protein</fullName>
    </submittedName>
</protein>
<dbReference type="InterPro" id="IPR001245">
    <property type="entry name" value="Ser-Thr/Tyr_kinase_cat_dom"/>
</dbReference>